<evidence type="ECO:0000256" key="4">
    <source>
        <dbReference type="ARBA" id="ARBA00022723"/>
    </source>
</evidence>
<dbReference type="InterPro" id="IPR035427">
    <property type="entry name" value="Tim10-like_dom_sf"/>
</dbReference>
<comment type="caution">
    <text evidence="14">The sequence shown here is derived from an EMBL/GenBank/DDBJ whole genome shotgun (WGS) entry which is preliminary data.</text>
</comment>
<keyword evidence="11 12" id="KW-0143">Chaperone</keyword>
<dbReference type="RefSeq" id="XP_031024430.1">
    <property type="nucleotide sequence ID" value="XM_031169598.1"/>
</dbReference>
<organism evidence="14 15">
    <name type="scientific">Synchytrium microbalum</name>
    <dbReference type="NCBI Taxonomy" id="1806994"/>
    <lineage>
        <taxon>Eukaryota</taxon>
        <taxon>Fungi</taxon>
        <taxon>Fungi incertae sedis</taxon>
        <taxon>Chytridiomycota</taxon>
        <taxon>Chytridiomycota incertae sedis</taxon>
        <taxon>Chytridiomycetes</taxon>
        <taxon>Synchytriales</taxon>
        <taxon>Synchytriaceae</taxon>
        <taxon>Synchytrium</taxon>
    </lineage>
</organism>
<dbReference type="GO" id="GO:0042719">
    <property type="term" value="C:mitochondrial intermembrane space chaperone complex"/>
    <property type="evidence" value="ECO:0007669"/>
    <property type="project" value="UniProtKB-ARBA"/>
</dbReference>
<name>A0A507C7J1_9FUNG</name>
<reference evidence="14 15" key="1">
    <citation type="journal article" date="2019" name="Sci. Rep.">
        <title>Comparative genomics of chytrid fungi reveal insights into the obligate biotrophic and pathogenic lifestyle of Synchytrium endobioticum.</title>
        <authorList>
            <person name="van de Vossenberg B.T.L.H."/>
            <person name="Warris S."/>
            <person name="Nguyen H.D.T."/>
            <person name="van Gent-Pelzer M.P.E."/>
            <person name="Joly D.L."/>
            <person name="van de Geest H.C."/>
            <person name="Bonants P.J.M."/>
            <person name="Smith D.S."/>
            <person name="Levesque C.A."/>
            <person name="van der Lee T.A.J."/>
        </authorList>
    </citation>
    <scope>NUCLEOTIDE SEQUENCE [LARGE SCALE GENOMIC DNA]</scope>
    <source>
        <strain evidence="14 15">JEL517</strain>
    </source>
</reference>
<dbReference type="EMBL" id="QEAO01000020">
    <property type="protein sequence ID" value="TPX33455.1"/>
    <property type="molecule type" value="Genomic_DNA"/>
</dbReference>
<dbReference type="InterPro" id="IPR004217">
    <property type="entry name" value="Tim10-like"/>
</dbReference>
<keyword evidence="10 12" id="KW-1015">Disulfide bond</keyword>
<evidence type="ECO:0000256" key="11">
    <source>
        <dbReference type="ARBA" id="ARBA00023186"/>
    </source>
</evidence>
<evidence type="ECO:0000256" key="10">
    <source>
        <dbReference type="ARBA" id="ARBA00023157"/>
    </source>
</evidence>
<evidence type="ECO:0000256" key="12">
    <source>
        <dbReference type="RuleBase" id="RU367043"/>
    </source>
</evidence>
<sequence length="86" mass="9844">MSGVNAAQKTQVMNQVRSELAQQNFQELLARINTKCFEKCVLKPGSRLDTTETTCLSRCVDTYIQTWNLVSTTYLRRLQRESGNAR</sequence>
<evidence type="ECO:0000256" key="7">
    <source>
        <dbReference type="ARBA" id="ARBA00022927"/>
    </source>
</evidence>
<evidence type="ECO:0000256" key="3">
    <source>
        <dbReference type="ARBA" id="ARBA00022448"/>
    </source>
</evidence>
<evidence type="ECO:0000259" key="13">
    <source>
        <dbReference type="Pfam" id="PF02953"/>
    </source>
</evidence>
<evidence type="ECO:0000256" key="6">
    <source>
        <dbReference type="ARBA" id="ARBA00022833"/>
    </source>
</evidence>
<dbReference type="GeneID" id="42004895"/>
<dbReference type="Gene3D" id="1.10.287.810">
    <property type="entry name" value="Mitochondrial import inner membrane translocase subunit tim13 like domains"/>
    <property type="match status" value="1"/>
</dbReference>
<accession>A0A507C7J1</accession>
<dbReference type="Pfam" id="PF02953">
    <property type="entry name" value="zf-Tim10_DDP"/>
    <property type="match status" value="1"/>
</dbReference>
<dbReference type="Proteomes" id="UP000319731">
    <property type="component" value="Unassembled WGS sequence"/>
</dbReference>
<dbReference type="GO" id="GO:0005743">
    <property type="term" value="C:mitochondrial inner membrane"/>
    <property type="evidence" value="ECO:0007669"/>
    <property type="project" value="UniProtKB-SubCell"/>
</dbReference>
<evidence type="ECO:0000256" key="5">
    <source>
        <dbReference type="ARBA" id="ARBA00022792"/>
    </source>
</evidence>
<proteinExistence type="inferred from homology"/>
<dbReference type="GO" id="GO:0045039">
    <property type="term" value="P:protein insertion into mitochondrial inner membrane"/>
    <property type="evidence" value="ECO:0007669"/>
    <property type="project" value="UniProtKB-ARBA"/>
</dbReference>
<keyword evidence="4" id="KW-0479">Metal-binding</keyword>
<evidence type="ECO:0000313" key="15">
    <source>
        <dbReference type="Proteomes" id="UP000319731"/>
    </source>
</evidence>
<keyword evidence="7 12" id="KW-0653">Protein transport</keyword>
<keyword evidence="5 12" id="KW-0999">Mitochondrion inner membrane</keyword>
<keyword evidence="15" id="KW-1185">Reference proteome</keyword>
<feature type="domain" description="Tim10-like" evidence="13">
    <location>
        <begin position="15"/>
        <end position="74"/>
    </location>
</feature>
<keyword evidence="8 12" id="KW-0811">Translocation</keyword>
<gene>
    <name evidence="14" type="ORF">SmJEL517_g03670</name>
</gene>
<dbReference type="GO" id="GO:0015031">
    <property type="term" value="P:protein transport"/>
    <property type="evidence" value="ECO:0007669"/>
    <property type="project" value="UniProtKB-KW"/>
</dbReference>
<dbReference type="SUPFAM" id="SSF144122">
    <property type="entry name" value="Tim10-like"/>
    <property type="match status" value="1"/>
</dbReference>
<dbReference type="GO" id="GO:0046872">
    <property type="term" value="F:metal ion binding"/>
    <property type="evidence" value="ECO:0007669"/>
    <property type="project" value="UniProtKB-KW"/>
</dbReference>
<evidence type="ECO:0000256" key="1">
    <source>
        <dbReference type="ARBA" id="ARBA00004137"/>
    </source>
</evidence>
<comment type="domain">
    <text evidence="12">The twin CX3C motif contains 4 conserved Cys residues that form 2 disulfide bonds in the mitochondrial intermembrane space.</text>
</comment>
<evidence type="ECO:0000256" key="8">
    <source>
        <dbReference type="ARBA" id="ARBA00023010"/>
    </source>
</evidence>
<dbReference type="OrthoDB" id="7813104at2759"/>
<keyword evidence="9 12" id="KW-0496">Mitochondrion</keyword>
<evidence type="ECO:0000313" key="14">
    <source>
        <dbReference type="EMBL" id="TPX33455.1"/>
    </source>
</evidence>
<keyword evidence="3 12" id="KW-0813">Transport</keyword>
<evidence type="ECO:0000256" key="2">
    <source>
        <dbReference type="ARBA" id="ARBA00006720"/>
    </source>
</evidence>
<protein>
    <recommendedName>
        <fullName evidence="12">Mitochondrial import inner membrane translocase subunit</fullName>
    </recommendedName>
</protein>
<dbReference type="FunFam" id="1.10.287.810:FF:000001">
    <property type="entry name" value="mitochondrial import inner membrane translocase subunit TIM13"/>
    <property type="match status" value="1"/>
</dbReference>
<dbReference type="STRING" id="1806994.A0A507C7J1"/>
<comment type="function">
    <text evidence="12">Mitochondrial intermembrane chaperone that participates in the import and insertion of some multi-pass transmembrane proteins into the mitochondrial inner membrane. Also required for the transfer of beta-barrel precursors from the TOM complex to the sorting and assembly machinery (SAM complex) of the outer membrane. Acts as a chaperone-like protein that protects the hydrophobic precursors from aggregation and guide them through the mitochondrial intermembrane space.</text>
</comment>
<keyword evidence="6" id="KW-0862">Zinc</keyword>
<comment type="subcellular location">
    <subcellularLocation>
        <location evidence="1 12">Mitochondrion inner membrane</location>
        <topology evidence="1 12">Peripheral membrane protein</topology>
        <orientation evidence="1 12">Intermembrane side</orientation>
    </subcellularLocation>
</comment>
<comment type="subunit">
    <text evidence="12">Heterohexamer.</text>
</comment>
<dbReference type="AlphaFoldDB" id="A0A507C7J1"/>
<evidence type="ECO:0000256" key="9">
    <source>
        <dbReference type="ARBA" id="ARBA00023128"/>
    </source>
</evidence>
<comment type="similarity">
    <text evidence="2 12">Belongs to the small Tim family.</text>
</comment>
<keyword evidence="5 12" id="KW-0472">Membrane</keyword>